<dbReference type="SUPFAM" id="SSF52833">
    <property type="entry name" value="Thioredoxin-like"/>
    <property type="match status" value="1"/>
</dbReference>
<dbReference type="InterPro" id="IPR033658">
    <property type="entry name" value="GRX_PICOT-like"/>
</dbReference>
<keyword evidence="1" id="KW-0001">2Fe-2S</keyword>
<dbReference type="GO" id="GO:0051537">
    <property type="term" value="F:2 iron, 2 sulfur cluster binding"/>
    <property type="evidence" value="ECO:0007669"/>
    <property type="project" value="UniProtKB-KW"/>
</dbReference>
<dbReference type="GeneID" id="40320751"/>
<protein>
    <submittedName>
        <fullName evidence="7">Glutaredoxin-like protein</fullName>
    </submittedName>
</protein>
<dbReference type="GO" id="GO:0046872">
    <property type="term" value="F:metal ion binding"/>
    <property type="evidence" value="ECO:0007669"/>
    <property type="project" value="UniProtKB-KW"/>
</dbReference>
<gene>
    <name evidence="7" type="ORF">Tco025E_07140</name>
</gene>
<feature type="domain" description="Glutaredoxin" evidence="6">
    <location>
        <begin position="38"/>
        <end position="102"/>
    </location>
</feature>
<keyword evidence="5" id="KW-0676">Redox-active center</keyword>
<evidence type="ECO:0000256" key="1">
    <source>
        <dbReference type="ARBA" id="ARBA00022714"/>
    </source>
</evidence>
<keyword evidence="2" id="KW-0479">Metal-binding</keyword>
<keyword evidence="8" id="KW-1185">Reference proteome</keyword>
<dbReference type="Gene3D" id="3.40.30.10">
    <property type="entry name" value="Glutaredoxin"/>
    <property type="match status" value="1"/>
</dbReference>
<dbReference type="GO" id="GO:0005759">
    <property type="term" value="C:mitochondrial matrix"/>
    <property type="evidence" value="ECO:0007669"/>
    <property type="project" value="TreeGrafter"/>
</dbReference>
<evidence type="ECO:0000256" key="4">
    <source>
        <dbReference type="ARBA" id="ARBA00023014"/>
    </source>
</evidence>
<dbReference type="RefSeq" id="XP_029225961.1">
    <property type="nucleotide sequence ID" value="XM_029374007.1"/>
</dbReference>
<dbReference type="OrthoDB" id="415696at2759"/>
<keyword evidence="4" id="KW-0411">Iron-sulfur</keyword>
<evidence type="ECO:0000259" key="6">
    <source>
        <dbReference type="Pfam" id="PF00462"/>
    </source>
</evidence>
<dbReference type="FunFam" id="3.40.30.10:FF:000357">
    <property type="entry name" value="Thioredoxin-like protein"/>
    <property type="match status" value="1"/>
</dbReference>
<accession>A0A3R7NNM5</accession>
<dbReference type="PROSITE" id="PS51354">
    <property type="entry name" value="GLUTAREDOXIN_2"/>
    <property type="match status" value="1"/>
</dbReference>
<dbReference type="InterPro" id="IPR004480">
    <property type="entry name" value="Monothiol_GRX-rel"/>
</dbReference>
<sequence>MFASRLLLLRHTKASYAPDKVSPELAACIKDIILRDRVVIFLTGTPEQPRCRFTVQMVDMMRQVGVPYSFFNVLDDDEVCEGVKTYSDWPTYPQLYIDGELVGGYDVCKSMLLSGQLTKLLKEKELL</sequence>
<dbReference type="Proteomes" id="UP000284403">
    <property type="component" value="Unassembled WGS sequence"/>
</dbReference>
<dbReference type="AlphaFoldDB" id="A0A3R7NNM5"/>
<proteinExistence type="predicted"/>
<keyword evidence="3" id="KW-0408">Iron</keyword>
<evidence type="ECO:0000256" key="2">
    <source>
        <dbReference type="ARBA" id="ARBA00022723"/>
    </source>
</evidence>
<dbReference type="PANTHER" id="PTHR10293">
    <property type="entry name" value="GLUTAREDOXIN FAMILY MEMBER"/>
    <property type="match status" value="1"/>
</dbReference>
<organism evidence="7 8">
    <name type="scientific">Trypanosoma conorhini</name>
    <dbReference type="NCBI Taxonomy" id="83891"/>
    <lineage>
        <taxon>Eukaryota</taxon>
        <taxon>Discoba</taxon>
        <taxon>Euglenozoa</taxon>
        <taxon>Kinetoplastea</taxon>
        <taxon>Metakinetoplastina</taxon>
        <taxon>Trypanosomatida</taxon>
        <taxon>Trypanosomatidae</taxon>
        <taxon>Trypanosoma</taxon>
    </lineage>
</organism>
<dbReference type="InterPro" id="IPR002109">
    <property type="entry name" value="Glutaredoxin"/>
</dbReference>
<dbReference type="InterPro" id="IPR036249">
    <property type="entry name" value="Thioredoxin-like_sf"/>
</dbReference>
<dbReference type="Pfam" id="PF00462">
    <property type="entry name" value="Glutaredoxin"/>
    <property type="match status" value="1"/>
</dbReference>
<dbReference type="PANTHER" id="PTHR10293:SF16">
    <property type="entry name" value="GLUTAREDOXIN-RELATED PROTEIN 5, MITOCHONDRIAL"/>
    <property type="match status" value="1"/>
</dbReference>
<dbReference type="CDD" id="cd03028">
    <property type="entry name" value="GRX_PICOT_like"/>
    <property type="match status" value="1"/>
</dbReference>
<evidence type="ECO:0000256" key="5">
    <source>
        <dbReference type="ARBA" id="ARBA00023284"/>
    </source>
</evidence>
<evidence type="ECO:0000256" key="3">
    <source>
        <dbReference type="ARBA" id="ARBA00023004"/>
    </source>
</evidence>
<evidence type="ECO:0000313" key="7">
    <source>
        <dbReference type="EMBL" id="RNF09046.1"/>
    </source>
</evidence>
<name>A0A3R7NNM5_9TRYP</name>
<evidence type="ECO:0000313" key="8">
    <source>
        <dbReference type="Proteomes" id="UP000284403"/>
    </source>
</evidence>
<reference evidence="7 8" key="1">
    <citation type="journal article" date="2018" name="BMC Genomics">
        <title>Genomic comparison of Trypanosoma conorhini and Trypanosoma rangeli to Trypanosoma cruzi strains of high and low virulence.</title>
        <authorList>
            <person name="Bradwell K.R."/>
            <person name="Koparde V.N."/>
            <person name="Matveyev A.V."/>
            <person name="Serrano M.G."/>
            <person name="Alves J.M."/>
            <person name="Parikh H."/>
            <person name="Huang B."/>
            <person name="Lee V."/>
            <person name="Espinosa-Alvarez O."/>
            <person name="Ortiz P.A."/>
            <person name="Costa-Martins A.G."/>
            <person name="Teixeira M.M."/>
            <person name="Buck G.A."/>
        </authorList>
    </citation>
    <scope>NUCLEOTIDE SEQUENCE [LARGE SCALE GENOMIC DNA]</scope>
    <source>
        <strain evidence="7 8">025E</strain>
    </source>
</reference>
<comment type="caution">
    <text evidence="7">The sequence shown here is derived from an EMBL/GenBank/DDBJ whole genome shotgun (WGS) entry which is preliminary data.</text>
</comment>
<dbReference type="EMBL" id="MKKU01000520">
    <property type="protein sequence ID" value="RNF09046.1"/>
    <property type="molecule type" value="Genomic_DNA"/>
</dbReference>